<evidence type="ECO:0000256" key="1">
    <source>
        <dbReference type="ARBA" id="ARBA00022723"/>
    </source>
</evidence>
<evidence type="ECO:0000259" key="8">
    <source>
        <dbReference type="PROSITE" id="PS50048"/>
    </source>
</evidence>
<feature type="compositionally biased region" description="Low complexity" evidence="7">
    <location>
        <begin position="693"/>
        <end position="716"/>
    </location>
</feature>
<dbReference type="EMBL" id="HE576752">
    <property type="protein sequence ID" value="CCC67442.1"/>
    <property type="molecule type" value="Genomic_DNA"/>
</dbReference>
<dbReference type="GO" id="GO:0006351">
    <property type="term" value="P:DNA-templated transcription"/>
    <property type="evidence" value="ECO:0007669"/>
    <property type="project" value="InterPro"/>
</dbReference>
<sequence length="1478" mass="163553">MGTVSPVSFSNTPLSATDSSSHANANGTSTKVKRKRNRVPLSCTICRKRKVKCDKIRPHCQQCTKTGVAHLCHYMEQSWAEEAEKELSKETELKMLRDRVKSLEKTLSKIHNSSMKNSNGNDIINTLNDDANNLKLNGNGNSNRNGNSIHLMKNEGGAGTGSVSGRNNLYANNKDNIEEVYTDKTKQPSNDHENDELDLTKQFDMLHIKNNGTIHLGATHWMAIMKGDPYLKLLWAHIFNIRGKINEWYSQKLLASKKKKSGRVGKCPVMHNKANGTAALPPNHPPIHPGGNGGKCPVAHRAGATSATTTAVATPSSLKNSTIATPSSTLLVPTATVASANPSVEGKCPVIHGSTSPSPILSNNTNLDASKCPVVGNNPAIKLENVPFGFQYQSGALSSRSSTDQLNTLYRAPSPSLPSFQNFHSSINPANNTNNTNTSVMNNIIPGLADTKFKKPLPVYPVNVASLSHAQVVSRLTELLPPKRIISLFIDKFFKHIYPVIPIIDELNFRSHINQILSLKPSQNPVDINSSIQLNLPKKLTDYCHLGILIIILRLTWLSLPGNACKIDLGNNIHISDKYLIPNMNVLSVTSSNLKEDNLLMKYETSFEALELVKKYLIKFDEISSISNNNINLTTIQFAIFYKMYTMSCPNNFGNDTYDNETNQILLSSIIQMAFSCGLHRDPDNFPQLNVVSTQTGQQSQSQQNPQQSSSSNDNTMGNSKDNNNINNNNNNNNSSNINNNGNNNPTTNGMNEQFNNTGKESQNSTERFKHTWRKIWYYIIQLDVKQSLSLGTPRLLRNLKDFSDTKLPSSSKIDYVRDIKELIIIKNFTLFWQIDLCIISVLNHVLNISLAKNVRKFELDSLIECLNDLTYGKKNINEVINTLINKGLLSTAEGSINYQDTDEVYGLPSLEDILATPSNSRSASPNLGDNHTTSDEFIDKKFESPHEATTRALFFTKHLTLRMLLYLLNYILFTHYEPMGDEDKFTMQLAKGYAQKTLDFAMDGYRNCLIFFNNVKYSNTTPTIFEYLNIILSPHCLDIANRTLQFIVCLILRAKCGPLTGMKESSILTYSSGNEDSDNELSESKKKKQPVEPQVAELNDDLISNLDIELGDLLVDKLLLRMMLFHKLTKQLSIKYLYATRVAKSTGFFITLLNERQMPTGKNGGWKHPKISDFFKNVPSLVLSTDNDRLKRCPVYQDALGFMVPKSSGGSNSTSKTSQFVASRLGRTQLPPLRTYQPITFTSSDGRQRNRADDGDDTYQKRRKIAASPGDQNGLSAFAPSPLPPLPNIGGGVAPAGDVFQNLNSLPPLDKLTTQTQLLMQDMQPSQNSGLPNGINGNNNVNNGAGTNNNTNFSDNSINSFTTPESDLTNTPDFEDFLMQNSNMNGLFINPSSLVEAMTEITTTTNATNPTGRDDLMGNVNSIISGNNSLINGDNNSTTGAAPVGYVNTFDNLDFFLPFDNGGIDDINNGSEFAIWD</sequence>
<name>G0V7J4_NAUCA</name>
<dbReference type="InterPro" id="IPR051430">
    <property type="entry name" value="Fungal_TF_Env_Response"/>
</dbReference>
<keyword evidence="3" id="KW-0805">Transcription regulation</keyword>
<evidence type="ECO:0000256" key="5">
    <source>
        <dbReference type="ARBA" id="ARBA00023163"/>
    </source>
</evidence>
<feature type="region of interest" description="Disordered" evidence="7">
    <location>
        <begin position="1071"/>
        <end position="1092"/>
    </location>
</feature>
<dbReference type="GO" id="GO:0005634">
    <property type="term" value="C:nucleus"/>
    <property type="evidence" value="ECO:0007669"/>
    <property type="project" value="EnsemblFungi"/>
</dbReference>
<protein>
    <recommendedName>
        <fullName evidence="8">Zn(2)-C6 fungal-type domain-containing protein</fullName>
    </recommendedName>
</protein>
<dbReference type="GO" id="GO:0008270">
    <property type="term" value="F:zinc ion binding"/>
    <property type="evidence" value="ECO:0007669"/>
    <property type="project" value="InterPro"/>
</dbReference>
<dbReference type="PROSITE" id="PS50048">
    <property type="entry name" value="ZN2_CY6_FUNGAL_2"/>
    <property type="match status" value="1"/>
</dbReference>
<reference key="2">
    <citation type="submission" date="2011-08" db="EMBL/GenBank/DDBJ databases">
        <title>Genome sequence of Naumovozyma castellii.</title>
        <authorList>
            <person name="Gordon J.L."/>
            <person name="Armisen D."/>
            <person name="Proux-Wera E."/>
            <person name="OhEigeartaigh S.S."/>
            <person name="Byrne K.P."/>
            <person name="Wolfe K.H."/>
        </authorList>
    </citation>
    <scope>NUCLEOTIDE SEQUENCE</scope>
    <source>
        <strain>Type strain:CBS 4309</strain>
    </source>
</reference>
<dbReference type="SUPFAM" id="SSF57959">
    <property type="entry name" value="Leucine zipper domain"/>
    <property type="match status" value="1"/>
</dbReference>
<evidence type="ECO:0000256" key="2">
    <source>
        <dbReference type="ARBA" id="ARBA00022833"/>
    </source>
</evidence>
<dbReference type="InterPro" id="IPR036864">
    <property type="entry name" value="Zn2-C6_fun-type_DNA-bd_sf"/>
</dbReference>
<keyword evidence="1" id="KW-0479">Metal-binding</keyword>
<feature type="compositionally biased region" description="Polar residues" evidence="7">
    <location>
        <begin position="1"/>
        <end position="30"/>
    </location>
</feature>
<dbReference type="FunCoup" id="G0V7J4">
    <property type="interactions" value="612"/>
</dbReference>
<dbReference type="RefSeq" id="XP_003673823.1">
    <property type="nucleotide sequence ID" value="XM_003673775.1"/>
</dbReference>
<dbReference type="GO" id="GO:0001228">
    <property type="term" value="F:DNA-binding transcription activator activity, RNA polymerase II-specific"/>
    <property type="evidence" value="ECO:0007669"/>
    <property type="project" value="EnsemblFungi"/>
</dbReference>
<evidence type="ECO:0000256" key="3">
    <source>
        <dbReference type="ARBA" id="ARBA00023015"/>
    </source>
</evidence>
<accession>G0V7J4</accession>
<feature type="compositionally biased region" description="Low complexity" evidence="7">
    <location>
        <begin position="136"/>
        <end position="147"/>
    </location>
</feature>
<dbReference type="GO" id="GO:0000122">
    <property type="term" value="P:negative regulation of transcription by RNA polymerase II"/>
    <property type="evidence" value="ECO:0007669"/>
    <property type="project" value="EnsemblFungi"/>
</dbReference>
<dbReference type="SMR" id="G0V7J4"/>
<dbReference type="PANTHER" id="PTHR31944:SF131">
    <property type="entry name" value="HEME-RESPONSIVE ZINC FINGER TRANSCRIPTION FACTOR HAP1"/>
    <property type="match status" value="1"/>
</dbReference>
<dbReference type="CDD" id="cd12148">
    <property type="entry name" value="fungal_TF_MHR"/>
    <property type="match status" value="1"/>
</dbReference>
<dbReference type="InterPro" id="IPR046347">
    <property type="entry name" value="bZIP_sf"/>
</dbReference>
<dbReference type="GO" id="GO:0000978">
    <property type="term" value="F:RNA polymerase II cis-regulatory region sequence-specific DNA binding"/>
    <property type="evidence" value="ECO:0007669"/>
    <property type="project" value="EnsemblFungi"/>
</dbReference>
<dbReference type="PROSITE" id="PS00463">
    <property type="entry name" value="ZN2_CY6_FUNGAL_1"/>
    <property type="match status" value="1"/>
</dbReference>
<dbReference type="GO" id="GO:0071169">
    <property type="term" value="P:establishment of protein localization to chromatin"/>
    <property type="evidence" value="ECO:0007669"/>
    <property type="project" value="EnsemblFungi"/>
</dbReference>
<evidence type="ECO:0000256" key="4">
    <source>
        <dbReference type="ARBA" id="ARBA00023125"/>
    </source>
</evidence>
<dbReference type="OrthoDB" id="4159781at2759"/>
<keyword evidence="10" id="KW-1185">Reference proteome</keyword>
<feature type="compositionally biased region" description="Low complexity" evidence="7">
    <location>
        <begin position="723"/>
        <end position="752"/>
    </location>
</feature>
<dbReference type="SUPFAM" id="SSF57701">
    <property type="entry name" value="Zn2/Cys6 DNA-binding domain"/>
    <property type="match status" value="1"/>
</dbReference>
<gene>
    <name evidence="9" type="primary">NCAS0A08840</name>
    <name evidence="9" type="ordered locus">NCAS_0A08840</name>
</gene>
<dbReference type="GO" id="GO:0043457">
    <property type="term" value="P:regulation of cellular respiration"/>
    <property type="evidence" value="ECO:0007669"/>
    <property type="project" value="EnsemblFungi"/>
</dbReference>
<dbReference type="STRING" id="1064592.G0V7J4"/>
<dbReference type="SMART" id="SM00066">
    <property type="entry name" value="GAL4"/>
    <property type="match status" value="1"/>
</dbReference>
<feature type="region of interest" description="Disordered" evidence="7">
    <location>
        <begin position="136"/>
        <end position="169"/>
    </location>
</feature>
<dbReference type="InterPro" id="IPR001138">
    <property type="entry name" value="Zn2Cys6_DnaBD"/>
</dbReference>
<feature type="region of interest" description="Disordered" evidence="7">
    <location>
        <begin position="686"/>
        <end position="766"/>
    </location>
</feature>
<dbReference type="SMART" id="SM00906">
    <property type="entry name" value="Fungal_trans"/>
    <property type="match status" value="1"/>
</dbReference>
<dbReference type="KEGG" id="ncs:NCAS_0A08840"/>
<evidence type="ECO:0000313" key="9">
    <source>
        <dbReference type="EMBL" id="CCC67442.1"/>
    </source>
</evidence>
<keyword evidence="2" id="KW-0862">Zinc</keyword>
<feature type="region of interest" description="Disordered" evidence="7">
    <location>
        <begin position="1233"/>
        <end position="1261"/>
    </location>
</feature>
<dbReference type="eggNOG" id="ENOG502QRPQ">
    <property type="taxonomic scope" value="Eukaryota"/>
</dbReference>
<evidence type="ECO:0000256" key="6">
    <source>
        <dbReference type="ARBA" id="ARBA00023242"/>
    </source>
</evidence>
<dbReference type="Proteomes" id="UP000001640">
    <property type="component" value="Chromosome 1"/>
</dbReference>
<feature type="domain" description="Zn(2)-C6 fungal-type" evidence="8">
    <location>
        <begin position="42"/>
        <end position="74"/>
    </location>
</feature>
<dbReference type="GeneID" id="96900921"/>
<dbReference type="Pfam" id="PF00172">
    <property type="entry name" value="Zn_clus"/>
    <property type="match status" value="1"/>
</dbReference>
<dbReference type="Gene3D" id="1.20.5.170">
    <property type="match status" value="1"/>
</dbReference>
<evidence type="ECO:0000256" key="7">
    <source>
        <dbReference type="SAM" id="MobiDB-lite"/>
    </source>
</evidence>
<feature type="compositionally biased region" description="Polar residues" evidence="7">
    <location>
        <begin position="753"/>
        <end position="766"/>
    </location>
</feature>
<dbReference type="GO" id="GO:0005739">
    <property type="term" value="C:mitochondrion"/>
    <property type="evidence" value="ECO:0007669"/>
    <property type="project" value="EnsemblFungi"/>
</dbReference>
<dbReference type="CDD" id="cd00067">
    <property type="entry name" value="GAL4"/>
    <property type="match status" value="1"/>
</dbReference>
<dbReference type="OMA" id="TTRALFF"/>
<keyword evidence="6" id="KW-0539">Nucleus</keyword>
<dbReference type="InterPro" id="IPR007219">
    <property type="entry name" value="XnlR_reg_dom"/>
</dbReference>
<keyword evidence="4" id="KW-0238">DNA-binding</keyword>
<dbReference type="PANTHER" id="PTHR31944">
    <property type="entry name" value="HEME-RESPONSIVE ZINC FINGER TRANSCRIPTION FACTOR HAP1"/>
    <property type="match status" value="1"/>
</dbReference>
<feature type="region of interest" description="Disordered" evidence="7">
    <location>
        <begin position="1"/>
        <end position="34"/>
    </location>
</feature>
<dbReference type="GO" id="GO:0071456">
    <property type="term" value="P:cellular response to hypoxia"/>
    <property type="evidence" value="ECO:0007669"/>
    <property type="project" value="EnsemblFungi"/>
</dbReference>
<organism evidence="9 10">
    <name type="scientific">Naumovozyma castellii</name>
    <name type="common">Yeast</name>
    <name type="synonym">Saccharomyces castellii</name>
    <dbReference type="NCBI Taxonomy" id="27288"/>
    <lineage>
        <taxon>Eukaryota</taxon>
        <taxon>Fungi</taxon>
        <taxon>Dikarya</taxon>
        <taxon>Ascomycota</taxon>
        <taxon>Saccharomycotina</taxon>
        <taxon>Saccharomycetes</taxon>
        <taxon>Saccharomycetales</taxon>
        <taxon>Saccharomycetaceae</taxon>
        <taxon>Naumovozyma</taxon>
    </lineage>
</organism>
<keyword evidence="5" id="KW-0804">Transcription</keyword>
<dbReference type="Gene3D" id="4.10.240.10">
    <property type="entry name" value="Zn(2)-C6 fungal-type DNA-binding domain"/>
    <property type="match status" value="1"/>
</dbReference>
<proteinExistence type="predicted"/>
<dbReference type="FunFam" id="4.10.240.10:FF:000014">
    <property type="entry name" value="HAP1p Zinc finger transcription factor"/>
    <property type="match status" value="1"/>
</dbReference>
<reference evidence="9 10" key="1">
    <citation type="journal article" date="2011" name="Proc. Natl. Acad. Sci. U.S.A.">
        <title>Evolutionary erosion of yeast sex chromosomes by mating-type switching accidents.</title>
        <authorList>
            <person name="Gordon J.L."/>
            <person name="Armisen D."/>
            <person name="Proux-Wera E."/>
            <person name="Oheigeartaigh S.S."/>
            <person name="Byrne K.P."/>
            <person name="Wolfe K.H."/>
        </authorList>
    </citation>
    <scope>NUCLEOTIDE SEQUENCE [LARGE SCALE GENOMIC DNA]</scope>
    <source>
        <strain evidence="10">ATCC 76901 / BCRC 22586 / CBS 4309 / NBRC 1992 / NRRL Y-12630</strain>
    </source>
</reference>
<dbReference type="InParanoid" id="G0V7J4"/>
<evidence type="ECO:0000313" key="10">
    <source>
        <dbReference type="Proteomes" id="UP000001640"/>
    </source>
</evidence>
<dbReference type="HOGENOM" id="CLU_004380_0_0_1"/>